<keyword evidence="2" id="KW-0812">Transmembrane</keyword>
<evidence type="ECO:0000256" key="2">
    <source>
        <dbReference type="SAM" id="Phobius"/>
    </source>
</evidence>
<organism evidence="4 5">
    <name type="scientific">Brevibacterium otitidis</name>
    <dbReference type="NCBI Taxonomy" id="53364"/>
    <lineage>
        <taxon>Bacteria</taxon>
        <taxon>Bacillati</taxon>
        <taxon>Actinomycetota</taxon>
        <taxon>Actinomycetes</taxon>
        <taxon>Micrococcales</taxon>
        <taxon>Brevibacteriaceae</taxon>
        <taxon>Brevibacterium</taxon>
    </lineage>
</organism>
<gene>
    <name evidence="4" type="ORF">ACFFN1_06500</name>
</gene>
<dbReference type="SMART" id="SM00858">
    <property type="entry name" value="SAF"/>
    <property type="match status" value="1"/>
</dbReference>
<sequence>MIFSRIRRLLPFGQPSPPASGPTAHTATGTSAATHTGVSLRRRRILGAAALAVATMLAVWLIIPRTGGQQVLIASAPIAAGAEITASDVSLARFPAELVPEGALTDAAAAVGSTATAHVASGAVLTEQTILAPRAEPLPEGMVALPVEVGDAAAAHVLQPGHHVRVFAAGAGGELPDADGDVPAGLGRGSAVVESAVVESVQQTGAGRSPLDRSTVVVLRVHSDEAAALADIAGSALSFAVLN</sequence>
<keyword evidence="2" id="KW-1133">Transmembrane helix</keyword>
<feature type="region of interest" description="Disordered" evidence="1">
    <location>
        <begin position="11"/>
        <end position="35"/>
    </location>
</feature>
<evidence type="ECO:0000259" key="3">
    <source>
        <dbReference type="SMART" id="SM00858"/>
    </source>
</evidence>
<feature type="compositionally biased region" description="Low complexity" evidence="1">
    <location>
        <begin position="21"/>
        <end position="35"/>
    </location>
</feature>
<dbReference type="Gene3D" id="3.90.1210.10">
    <property type="entry name" value="Antifreeze-like/N-acetylneuraminic acid synthase C-terminal domain"/>
    <property type="match status" value="1"/>
</dbReference>
<dbReference type="InterPro" id="IPR013974">
    <property type="entry name" value="SAF"/>
</dbReference>
<evidence type="ECO:0000313" key="4">
    <source>
        <dbReference type="EMBL" id="MFB9776051.1"/>
    </source>
</evidence>
<evidence type="ECO:0000313" key="5">
    <source>
        <dbReference type="Proteomes" id="UP001589707"/>
    </source>
</evidence>
<keyword evidence="2" id="KW-0472">Membrane</keyword>
<feature type="domain" description="SAF" evidence="3">
    <location>
        <begin position="69"/>
        <end position="131"/>
    </location>
</feature>
<protein>
    <submittedName>
        <fullName evidence="4">SAF domain-containing protein</fullName>
    </submittedName>
</protein>
<keyword evidence="5" id="KW-1185">Reference proteome</keyword>
<comment type="caution">
    <text evidence="4">The sequence shown here is derived from an EMBL/GenBank/DDBJ whole genome shotgun (WGS) entry which is preliminary data.</text>
</comment>
<dbReference type="CDD" id="cd11614">
    <property type="entry name" value="SAF_CpaB_FlgA_like"/>
    <property type="match status" value="1"/>
</dbReference>
<proteinExistence type="predicted"/>
<dbReference type="EMBL" id="JBHMAU010000046">
    <property type="protein sequence ID" value="MFB9776051.1"/>
    <property type="molecule type" value="Genomic_DNA"/>
</dbReference>
<dbReference type="Proteomes" id="UP001589707">
    <property type="component" value="Unassembled WGS sequence"/>
</dbReference>
<evidence type="ECO:0000256" key="1">
    <source>
        <dbReference type="SAM" id="MobiDB-lite"/>
    </source>
</evidence>
<accession>A0ABV5X0S1</accession>
<feature type="transmembrane region" description="Helical" evidence="2">
    <location>
        <begin position="45"/>
        <end position="63"/>
    </location>
</feature>
<name>A0ABV5X0S1_9MICO</name>
<dbReference type="RefSeq" id="WP_376839689.1">
    <property type="nucleotide sequence ID" value="NZ_JBHMAU010000046.1"/>
</dbReference>
<dbReference type="Pfam" id="PF08666">
    <property type="entry name" value="SAF"/>
    <property type="match status" value="1"/>
</dbReference>
<reference evidence="4 5" key="1">
    <citation type="submission" date="2024-09" db="EMBL/GenBank/DDBJ databases">
        <authorList>
            <person name="Sun Q."/>
            <person name="Mori K."/>
        </authorList>
    </citation>
    <scope>NUCLEOTIDE SEQUENCE [LARGE SCALE GENOMIC DNA]</scope>
    <source>
        <strain evidence="4 5">JCM 11683</strain>
    </source>
</reference>